<dbReference type="EMBL" id="CM009299">
    <property type="protein sequence ID" value="KAI9386753.1"/>
    <property type="molecule type" value="Genomic_DNA"/>
</dbReference>
<sequence length="476" mass="51243">MGQQQSKDELLYQQVNCSNIEGIKNLCREGARLEWIDKEGKTPLIVACLNPQLFNVAKTLIELGANVNAYRPGRNGGAPLHHAAKRGLENTVKLLLSHGANALMMNDDCQTPLEVARAKGYGNVVRAIESHICLFSGWLREFYGPGFLEVLAPRLVSRNIWVVVLPTGSRSPRMPYKLELAIYSRLQDAQPHTIIALWKANLEQPKFHHADPTVMIVDNSTKTRLKLAPANERDKQQLQWFCDACKGIPQVMHPPEFLSKSQNLAVQATAPPSDEDPEIAMAINASIQSAMVEQPISDTHSSTGASSSTSCNCPVNAGGQGAMDVPAAPPPKTTSSGWAPNEGVSSGSSTQQTKILNSSVADVQTATDAQDSVPSAPPIVDELIEDGPIHYPSIDSSPLDISSLPIENLPENTGEKKEDGGSSSCVICLDAPVEGACIPCGHMVGCMSCLKEIKAKKWGCPVCRATINQVVRLYAV</sequence>
<keyword evidence="2" id="KW-1185">Reference proteome</keyword>
<reference evidence="1 2" key="1">
    <citation type="journal article" date="2006" name="Science">
        <title>The genome of black cottonwood, Populus trichocarpa (Torr. &amp; Gray).</title>
        <authorList>
            <person name="Tuskan G.A."/>
            <person name="Difazio S."/>
            <person name="Jansson S."/>
            <person name="Bohlmann J."/>
            <person name="Grigoriev I."/>
            <person name="Hellsten U."/>
            <person name="Putnam N."/>
            <person name="Ralph S."/>
            <person name="Rombauts S."/>
            <person name="Salamov A."/>
            <person name="Schein J."/>
            <person name="Sterck L."/>
            <person name="Aerts A."/>
            <person name="Bhalerao R.R."/>
            <person name="Bhalerao R.P."/>
            <person name="Blaudez D."/>
            <person name="Boerjan W."/>
            <person name="Brun A."/>
            <person name="Brunner A."/>
            <person name="Busov V."/>
            <person name="Campbell M."/>
            <person name="Carlson J."/>
            <person name="Chalot M."/>
            <person name="Chapman J."/>
            <person name="Chen G.L."/>
            <person name="Cooper D."/>
            <person name="Coutinho P.M."/>
            <person name="Couturier J."/>
            <person name="Covert S."/>
            <person name="Cronk Q."/>
            <person name="Cunningham R."/>
            <person name="Davis J."/>
            <person name="Degroeve S."/>
            <person name="Dejardin A."/>
            <person name="Depamphilis C."/>
            <person name="Detter J."/>
            <person name="Dirks B."/>
            <person name="Dubchak I."/>
            <person name="Duplessis S."/>
            <person name="Ehlting J."/>
            <person name="Ellis B."/>
            <person name="Gendler K."/>
            <person name="Goodstein D."/>
            <person name="Gribskov M."/>
            <person name="Grimwood J."/>
            <person name="Groover A."/>
            <person name="Gunter L."/>
            <person name="Hamberger B."/>
            <person name="Heinze B."/>
            <person name="Helariutta Y."/>
            <person name="Henrissat B."/>
            <person name="Holligan D."/>
            <person name="Holt R."/>
            <person name="Huang W."/>
            <person name="Islam-Faridi N."/>
            <person name="Jones S."/>
            <person name="Jones-Rhoades M."/>
            <person name="Jorgensen R."/>
            <person name="Joshi C."/>
            <person name="Kangasjarvi J."/>
            <person name="Karlsson J."/>
            <person name="Kelleher C."/>
            <person name="Kirkpatrick R."/>
            <person name="Kirst M."/>
            <person name="Kohler A."/>
            <person name="Kalluri U."/>
            <person name="Larimer F."/>
            <person name="Leebens-Mack J."/>
            <person name="Leple J.C."/>
            <person name="Locascio P."/>
            <person name="Lou Y."/>
            <person name="Lucas S."/>
            <person name="Martin F."/>
            <person name="Montanini B."/>
            <person name="Napoli C."/>
            <person name="Nelson D.R."/>
            <person name="Nelson C."/>
            <person name="Nieminen K."/>
            <person name="Nilsson O."/>
            <person name="Pereda V."/>
            <person name="Peter G."/>
            <person name="Philippe R."/>
            <person name="Pilate G."/>
            <person name="Poliakov A."/>
            <person name="Razumovskaya J."/>
            <person name="Richardson P."/>
            <person name="Rinaldi C."/>
            <person name="Ritland K."/>
            <person name="Rouze P."/>
            <person name="Ryaboy D."/>
            <person name="Schmutz J."/>
            <person name="Schrader J."/>
            <person name="Segerman B."/>
            <person name="Shin H."/>
            <person name="Siddiqui A."/>
            <person name="Sterky F."/>
            <person name="Terry A."/>
            <person name="Tsai C.J."/>
            <person name="Uberbacher E."/>
            <person name="Unneberg P."/>
            <person name="Vahala J."/>
            <person name="Wall K."/>
            <person name="Wessler S."/>
            <person name="Yang G."/>
            <person name="Yin T."/>
            <person name="Douglas C."/>
            <person name="Marra M."/>
            <person name="Sandberg G."/>
            <person name="Van de Peer Y."/>
            <person name="Rokhsar D."/>
        </authorList>
    </citation>
    <scope>NUCLEOTIDE SEQUENCE [LARGE SCALE GENOMIC DNA]</scope>
    <source>
        <strain evidence="2">cv. Nisqually</strain>
    </source>
</reference>
<protein>
    <submittedName>
        <fullName evidence="1">Uncharacterized protein</fullName>
    </submittedName>
</protein>
<dbReference type="Proteomes" id="UP000006729">
    <property type="component" value="Chromosome 10"/>
</dbReference>
<evidence type="ECO:0000313" key="1">
    <source>
        <dbReference type="EMBL" id="KAI9386753.1"/>
    </source>
</evidence>
<name>A0ACC0SBL4_POPTR</name>
<accession>A0ACC0SBL4</accession>
<gene>
    <name evidence="1" type="ORF">POPTR_010G070750v4</name>
</gene>
<organism evidence="1 2">
    <name type="scientific">Populus trichocarpa</name>
    <name type="common">Western balsam poplar</name>
    <name type="synonym">Populus balsamifera subsp. trichocarpa</name>
    <dbReference type="NCBI Taxonomy" id="3694"/>
    <lineage>
        <taxon>Eukaryota</taxon>
        <taxon>Viridiplantae</taxon>
        <taxon>Streptophyta</taxon>
        <taxon>Embryophyta</taxon>
        <taxon>Tracheophyta</taxon>
        <taxon>Spermatophyta</taxon>
        <taxon>Magnoliopsida</taxon>
        <taxon>eudicotyledons</taxon>
        <taxon>Gunneridae</taxon>
        <taxon>Pentapetalae</taxon>
        <taxon>rosids</taxon>
        <taxon>fabids</taxon>
        <taxon>Malpighiales</taxon>
        <taxon>Salicaceae</taxon>
        <taxon>Saliceae</taxon>
        <taxon>Populus</taxon>
    </lineage>
</organism>
<proteinExistence type="predicted"/>
<evidence type="ECO:0000313" key="2">
    <source>
        <dbReference type="Proteomes" id="UP000006729"/>
    </source>
</evidence>
<comment type="caution">
    <text evidence="1">The sequence shown here is derived from an EMBL/GenBank/DDBJ whole genome shotgun (WGS) entry which is preliminary data.</text>
</comment>